<accession>A0AAW7MCL0</accession>
<comment type="caution">
    <text evidence="1">The sequence shown here is derived from an EMBL/GenBank/DDBJ whole genome shotgun (WGS) entry which is preliminary data.</text>
</comment>
<dbReference type="NCBIfam" id="TIGR01847">
    <property type="entry name" value="bacteriocin_sig"/>
    <property type="match status" value="1"/>
</dbReference>
<gene>
    <name evidence="1" type="ORF">QYH67_05380</name>
</gene>
<dbReference type="InterPro" id="IPR010133">
    <property type="entry name" value="Bacteriocin_signal_seq"/>
</dbReference>
<evidence type="ECO:0000313" key="1">
    <source>
        <dbReference type="EMBL" id="MDN4533009.1"/>
    </source>
</evidence>
<dbReference type="EMBL" id="JAUHQC010000009">
    <property type="protein sequence ID" value="MDN4533009.1"/>
    <property type="molecule type" value="Genomic_DNA"/>
</dbReference>
<evidence type="ECO:0000313" key="2">
    <source>
        <dbReference type="Proteomes" id="UP001171687"/>
    </source>
</evidence>
<name>A0AAW7MCL0_9STAP</name>
<dbReference type="Proteomes" id="UP001171687">
    <property type="component" value="Unassembled WGS sequence"/>
</dbReference>
<protein>
    <submittedName>
        <fullName evidence="1">Bacteriocin</fullName>
    </submittedName>
</protein>
<dbReference type="GeneID" id="64983090"/>
<sequence>MKQLSNKALKAVNGGANANEWVGRGLGKAAGAVRSAVRGVRQAFSE</sequence>
<proteinExistence type="predicted"/>
<reference evidence="1" key="1">
    <citation type="submission" date="2023-07" db="EMBL/GenBank/DDBJ databases">
        <title>Evaluation of the beneficial properties of pineapple isolates.</title>
        <authorList>
            <person name="Adefiranye O."/>
        </authorList>
    </citation>
    <scope>NUCLEOTIDE SEQUENCE</scope>
    <source>
        <strain evidence="1">PAPLE_T1</strain>
    </source>
</reference>
<dbReference type="RefSeq" id="WP_111724828.1">
    <property type="nucleotide sequence ID" value="NZ_AP024589.1"/>
</dbReference>
<dbReference type="AlphaFoldDB" id="A0AAW7MCL0"/>
<organism evidence="1 2">
    <name type="scientific">Staphylococcus auricularis</name>
    <dbReference type="NCBI Taxonomy" id="29379"/>
    <lineage>
        <taxon>Bacteria</taxon>
        <taxon>Bacillati</taxon>
        <taxon>Bacillota</taxon>
        <taxon>Bacilli</taxon>
        <taxon>Bacillales</taxon>
        <taxon>Staphylococcaceae</taxon>
        <taxon>Staphylococcus</taxon>
    </lineage>
</organism>